<dbReference type="EMBL" id="FMTS01000003">
    <property type="protein sequence ID" value="SCW63086.1"/>
    <property type="molecule type" value="Genomic_DNA"/>
</dbReference>
<accession>A0A1G4S259</accession>
<dbReference type="OrthoDB" id="7173626at2"/>
<evidence type="ECO:0000256" key="1">
    <source>
        <dbReference type="SAM" id="SignalP"/>
    </source>
</evidence>
<feature type="chain" id="PRO_5011711891" evidence="1">
    <location>
        <begin position="23"/>
        <end position="189"/>
    </location>
</feature>
<sequence>MKRLLAAGLVISGLILAMPAFAADKPTGYQSPVPLSLSAAAGESNTAKSDPLTDVTRVDLVVRLKCADDNCATAAFGLSIDDEAGEAAALTFTATEDGKLQAGVTKVGGTGEEAVQGYKMSPKPGDDFDLRIHWTNGNRVTFDLYGKNPVTGLEAMESHDIQLDAGIKQLSMRASGGDLTLEKQSYTFR</sequence>
<reference evidence="3" key="1">
    <citation type="submission" date="2016-10" db="EMBL/GenBank/DDBJ databases">
        <authorList>
            <person name="Varghese N."/>
            <person name="Submissions S."/>
        </authorList>
    </citation>
    <scope>NUCLEOTIDE SEQUENCE [LARGE SCALE GENOMIC DNA]</scope>
    <source>
        <strain evidence="3">CGMCC 1.3431</strain>
    </source>
</reference>
<name>A0A1G4S259_9CAUL</name>
<dbReference type="RefSeq" id="WP_090648013.1">
    <property type="nucleotide sequence ID" value="NZ_CBCRYE010000001.1"/>
</dbReference>
<protein>
    <submittedName>
        <fullName evidence="2">Uncharacterized protein</fullName>
    </submittedName>
</protein>
<dbReference type="AlphaFoldDB" id="A0A1G4S259"/>
<gene>
    <name evidence="2" type="ORF">SAMN02927928_2350</name>
</gene>
<keyword evidence="1" id="KW-0732">Signal</keyword>
<organism evidence="2 3">
    <name type="scientific">Asticcacaulis taihuensis</name>
    <dbReference type="NCBI Taxonomy" id="260084"/>
    <lineage>
        <taxon>Bacteria</taxon>
        <taxon>Pseudomonadati</taxon>
        <taxon>Pseudomonadota</taxon>
        <taxon>Alphaproteobacteria</taxon>
        <taxon>Caulobacterales</taxon>
        <taxon>Caulobacteraceae</taxon>
        <taxon>Asticcacaulis</taxon>
    </lineage>
</organism>
<keyword evidence="3" id="KW-1185">Reference proteome</keyword>
<evidence type="ECO:0000313" key="2">
    <source>
        <dbReference type="EMBL" id="SCW63086.1"/>
    </source>
</evidence>
<proteinExistence type="predicted"/>
<evidence type="ECO:0000313" key="3">
    <source>
        <dbReference type="Proteomes" id="UP000199150"/>
    </source>
</evidence>
<dbReference type="Proteomes" id="UP000199150">
    <property type="component" value="Unassembled WGS sequence"/>
</dbReference>
<feature type="signal peptide" evidence="1">
    <location>
        <begin position="1"/>
        <end position="22"/>
    </location>
</feature>